<dbReference type="PANTHER" id="PTHR45953">
    <property type="entry name" value="IDURONATE 2-SULFATASE"/>
    <property type="match status" value="1"/>
</dbReference>
<evidence type="ECO:0000313" key="4">
    <source>
        <dbReference type="EMBL" id="TBL76587.1"/>
    </source>
</evidence>
<dbReference type="SUPFAM" id="SSF53649">
    <property type="entry name" value="Alkaline phosphatase-like"/>
    <property type="match status" value="1"/>
</dbReference>
<sequence length="481" mass="54184">MKRNLLFITTDQQRQDSLPCYGMSFMKTPNLDRLASEGMVFDRCYVPAPLCVPCRASIMSGYYPSAVGTMGNETWLDPDVPTWAGLISEGGYRTAGIGKMHFAPWDILNGFDERITCEDKRHSYIPDDHARFLERHGLEKPHPADYPRYYETNGAPLYPYAKSFHPDAYIADQAAEWLDRNGDAPFAVWVSFVGPHDPYDPPAELADMYKDAPIPEPIPVPDRLEDKAAIKLQRAAKLAMTNSMFRIDVSQTTPEQFRTWRAHYYANISLIDEGIGKILDALERKGILEQTTIVFTSDHGDALGDHGMVWKGFFYDSMVKVPLIVRGPGVPAGSRCETLVSTLDLIPYFYETCEVKAPSDLQGRSIGPLLEGSGAPRPAYVFSEVDQQYMVMDGRYKYSLYASGGKELYDLQEDPRELTNLAGDERYKDTIAALHEALIRHMMESNSIHSKFTRKTACAERDEIEANYRRELLAKANPAAI</sequence>
<dbReference type="Pfam" id="PF00884">
    <property type="entry name" value="Sulfatase"/>
    <property type="match status" value="1"/>
</dbReference>
<reference evidence="4 5" key="1">
    <citation type="submission" date="2019-02" db="EMBL/GenBank/DDBJ databases">
        <title>Paenibacillus sp. nov., isolated from surface-sterilized tissue of Thalictrum simplex L.</title>
        <authorList>
            <person name="Tuo L."/>
        </authorList>
    </citation>
    <scope>NUCLEOTIDE SEQUENCE [LARGE SCALE GENOMIC DNA]</scope>
    <source>
        <strain evidence="4 5">N2SHLJ1</strain>
    </source>
</reference>
<name>A0A4Q9DMR3_9BACL</name>
<dbReference type="PANTHER" id="PTHR45953:SF1">
    <property type="entry name" value="IDURONATE 2-SULFATASE"/>
    <property type="match status" value="1"/>
</dbReference>
<protein>
    <submittedName>
        <fullName evidence="4">DUF4976 domain-containing protein</fullName>
    </submittedName>
</protein>
<evidence type="ECO:0000256" key="1">
    <source>
        <dbReference type="ARBA" id="ARBA00022723"/>
    </source>
</evidence>
<dbReference type="GO" id="GO:0046872">
    <property type="term" value="F:metal ion binding"/>
    <property type="evidence" value="ECO:0007669"/>
    <property type="project" value="UniProtKB-KW"/>
</dbReference>
<organism evidence="4 5">
    <name type="scientific">Paenibacillus thalictri</name>
    <dbReference type="NCBI Taxonomy" id="2527873"/>
    <lineage>
        <taxon>Bacteria</taxon>
        <taxon>Bacillati</taxon>
        <taxon>Bacillota</taxon>
        <taxon>Bacilli</taxon>
        <taxon>Bacillales</taxon>
        <taxon>Paenibacillaceae</taxon>
        <taxon>Paenibacillus</taxon>
    </lineage>
</organism>
<dbReference type="GO" id="GO:0008484">
    <property type="term" value="F:sulfuric ester hydrolase activity"/>
    <property type="evidence" value="ECO:0007669"/>
    <property type="project" value="TreeGrafter"/>
</dbReference>
<dbReference type="RefSeq" id="WP_131015059.1">
    <property type="nucleotide sequence ID" value="NZ_SIRE01000013.1"/>
</dbReference>
<dbReference type="GO" id="GO:0005737">
    <property type="term" value="C:cytoplasm"/>
    <property type="evidence" value="ECO:0007669"/>
    <property type="project" value="TreeGrafter"/>
</dbReference>
<feature type="domain" description="Sulfatase N-terminal" evidence="3">
    <location>
        <begin position="3"/>
        <end position="349"/>
    </location>
</feature>
<dbReference type="EMBL" id="SIRE01000013">
    <property type="protein sequence ID" value="TBL76587.1"/>
    <property type="molecule type" value="Genomic_DNA"/>
</dbReference>
<dbReference type="AlphaFoldDB" id="A0A4Q9DMR3"/>
<keyword evidence="2" id="KW-0378">Hydrolase</keyword>
<dbReference type="Gene3D" id="3.40.720.10">
    <property type="entry name" value="Alkaline Phosphatase, subunit A"/>
    <property type="match status" value="1"/>
</dbReference>
<keyword evidence="1" id="KW-0479">Metal-binding</keyword>
<accession>A0A4Q9DMR3</accession>
<proteinExistence type="predicted"/>
<dbReference type="Proteomes" id="UP000293142">
    <property type="component" value="Unassembled WGS sequence"/>
</dbReference>
<keyword evidence="5" id="KW-1185">Reference proteome</keyword>
<evidence type="ECO:0000313" key="5">
    <source>
        <dbReference type="Proteomes" id="UP000293142"/>
    </source>
</evidence>
<dbReference type="InterPro" id="IPR000917">
    <property type="entry name" value="Sulfatase_N"/>
</dbReference>
<comment type="caution">
    <text evidence="4">The sequence shown here is derived from an EMBL/GenBank/DDBJ whole genome shotgun (WGS) entry which is preliminary data.</text>
</comment>
<evidence type="ECO:0000259" key="3">
    <source>
        <dbReference type="Pfam" id="PF00884"/>
    </source>
</evidence>
<dbReference type="InterPro" id="IPR017850">
    <property type="entry name" value="Alkaline_phosphatase_core_sf"/>
</dbReference>
<dbReference type="OrthoDB" id="9762324at2"/>
<gene>
    <name evidence="4" type="ORF">EYB31_19365</name>
</gene>
<evidence type="ECO:0000256" key="2">
    <source>
        <dbReference type="ARBA" id="ARBA00022801"/>
    </source>
</evidence>